<dbReference type="Pfam" id="PF00903">
    <property type="entry name" value="Glyoxalase"/>
    <property type="match status" value="1"/>
</dbReference>
<dbReference type="AlphaFoldDB" id="A0A448KFR1"/>
<proteinExistence type="predicted"/>
<organism evidence="2 3">
    <name type="scientific">Actinomyces slackii</name>
    <dbReference type="NCBI Taxonomy" id="52774"/>
    <lineage>
        <taxon>Bacteria</taxon>
        <taxon>Bacillati</taxon>
        <taxon>Actinomycetota</taxon>
        <taxon>Actinomycetes</taxon>
        <taxon>Actinomycetales</taxon>
        <taxon>Actinomycetaceae</taxon>
        <taxon>Actinomyces</taxon>
    </lineage>
</organism>
<dbReference type="InterPro" id="IPR029068">
    <property type="entry name" value="Glyas_Bleomycin-R_OHBP_Dase"/>
</dbReference>
<evidence type="ECO:0000259" key="1">
    <source>
        <dbReference type="PROSITE" id="PS51819"/>
    </source>
</evidence>
<dbReference type="PANTHER" id="PTHR36503:SF3">
    <property type="entry name" value="BLR0126 PROTEIN"/>
    <property type="match status" value="1"/>
</dbReference>
<evidence type="ECO:0000313" key="3">
    <source>
        <dbReference type="Proteomes" id="UP000276899"/>
    </source>
</evidence>
<dbReference type="InterPro" id="IPR037523">
    <property type="entry name" value="VOC_core"/>
</dbReference>
<dbReference type="SUPFAM" id="SSF54593">
    <property type="entry name" value="Glyoxalase/Bleomycin resistance protein/Dihydroxybiphenyl dioxygenase"/>
    <property type="match status" value="1"/>
</dbReference>
<name>A0A448KFR1_9ACTO</name>
<reference evidence="2 3" key="1">
    <citation type="submission" date="2018-12" db="EMBL/GenBank/DDBJ databases">
        <authorList>
            <consortium name="Pathogen Informatics"/>
        </authorList>
    </citation>
    <scope>NUCLEOTIDE SEQUENCE [LARGE SCALE GENOMIC DNA]</scope>
    <source>
        <strain evidence="2 3">NCTC11923</strain>
    </source>
</reference>
<dbReference type="PANTHER" id="PTHR36503">
    <property type="entry name" value="BLR2520 PROTEIN"/>
    <property type="match status" value="1"/>
</dbReference>
<dbReference type="STRING" id="1278298.GCA_000428685_02075"/>
<evidence type="ECO:0000313" key="2">
    <source>
        <dbReference type="EMBL" id="VEG75731.1"/>
    </source>
</evidence>
<feature type="domain" description="VOC" evidence="1">
    <location>
        <begin position="4"/>
        <end position="128"/>
    </location>
</feature>
<dbReference type="Proteomes" id="UP000276899">
    <property type="component" value="Chromosome"/>
</dbReference>
<keyword evidence="3" id="KW-1185">Reference proteome</keyword>
<dbReference type="KEGG" id="asla:NCTC11923_02406"/>
<dbReference type="InterPro" id="IPR004360">
    <property type="entry name" value="Glyas_Fos-R_dOase_dom"/>
</dbReference>
<accession>A0A448KFR1</accession>
<gene>
    <name evidence="2" type="ORF">NCTC11923_02406</name>
</gene>
<protein>
    <submittedName>
        <fullName evidence="2">Glyoxalase-like domain</fullName>
    </submittedName>
</protein>
<dbReference type="RefSeq" id="WP_026427072.1">
    <property type="nucleotide sequence ID" value="NZ_CBCRWE010000019.1"/>
</dbReference>
<dbReference type="PROSITE" id="PS51819">
    <property type="entry name" value="VOC"/>
    <property type="match status" value="1"/>
</dbReference>
<dbReference type="EMBL" id="LR134363">
    <property type="protein sequence ID" value="VEG75731.1"/>
    <property type="molecule type" value="Genomic_DNA"/>
</dbReference>
<sequence>MELTLGFIGIVTRDMAASLSFYRALGVPVAEGVEGEGHVDARLADGTVLAWDTVEVIRSFHPGYVPPEGGHRIALAFRQERPEDVDALFARLTDAGYEGAVRPWDAFWGQRYATVLDPDGNAVDIFAALPAS</sequence>
<dbReference type="Gene3D" id="3.10.180.10">
    <property type="entry name" value="2,3-Dihydroxybiphenyl 1,2-Dioxygenase, domain 1"/>
    <property type="match status" value="1"/>
</dbReference>